<sequence>MFGCDVLCIDEASHFLRDLSGSRRDRVQTECGQYPTCFRCLVVDNLRTNVEVNRCNQGWLNEWKLLVEHSRWLDAQEVSLLQIIDHFEGPYLEEVELGCPIRSLCEWFHVVHCP</sequence>
<keyword evidence="2" id="KW-1185">Reference proteome</keyword>
<evidence type="ECO:0000313" key="2">
    <source>
        <dbReference type="Proteomes" id="UP000790347"/>
    </source>
</evidence>
<reference evidence="1" key="1">
    <citation type="submission" date="2013-05" db="EMBL/GenBank/DDBJ databases">
        <authorList>
            <person name="Yim A.K.Y."/>
            <person name="Chan T.F."/>
            <person name="Ji K.M."/>
            <person name="Liu X.Y."/>
            <person name="Zhou J.W."/>
            <person name="Li R.Q."/>
            <person name="Yang K.Y."/>
            <person name="Li J."/>
            <person name="Li M."/>
            <person name="Law P.T.W."/>
            <person name="Wu Y.L."/>
            <person name="Cai Z.L."/>
            <person name="Qin H."/>
            <person name="Bao Y."/>
            <person name="Leung R.K.K."/>
            <person name="Ng P.K.S."/>
            <person name="Zou J."/>
            <person name="Zhong X.J."/>
            <person name="Ran P.X."/>
            <person name="Zhong N.S."/>
            <person name="Liu Z.G."/>
            <person name="Tsui S.K.W."/>
        </authorList>
    </citation>
    <scope>NUCLEOTIDE SEQUENCE</scope>
    <source>
        <strain evidence="1">Derf</strain>
        <tissue evidence="1">Whole organism</tissue>
    </source>
</reference>
<gene>
    <name evidence="1" type="ORF">DERF_004187</name>
</gene>
<reference evidence="1" key="2">
    <citation type="journal article" date="2022" name="Res Sq">
        <title>Comparative Genomics Reveals Insights into the Divergent Evolution of Astigmatic Mites and Household Pest Adaptations.</title>
        <authorList>
            <person name="Xiong Q."/>
            <person name="Wan A.T.-Y."/>
            <person name="Liu X.-Y."/>
            <person name="Fung C.S.-H."/>
            <person name="Xiao X."/>
            <person name="Malainual N."/>
            <person name="Hou J."/>
            <person name="Wang L."/>
            <person name="Wang M."/>
            <person name="Yang K."/>
            <person name="Cui Y."/>
            <person name="Leung E."/>
            <person name="Nong W."/>
            <person name="Shin S.-K."/>
            <person name="Au S."/>
            <person name="Jeong K.Y."/>
            <person name="Chew F.T."/>
            <person name="Hui J."/>
            <person name="Leung T.F."/>
            <person name="Tungtrongchitr A."/>
            <person name="Zhong N."/>
            <person name="Liu Z."/>
            <person name="Tsui S."/>
        </authorList>
    </citation>
    <scope>NUCLEOTIDE SEQUENCE</scope>
    <source>
        <strain evidence="1">Derf</strain>
        <tissue evidence="1">Whole organism</tissue>
    </source>
</reference>
<dbReference type="Proteomes" id="UP000790347">
    <property type="component" value="Unassembled WGS sequence"/>
</dbReference>
<evidence type="ECO:0000313" key="1">
    <source>
        <dbReference type="EMBL" id="KAH9520481.1"/>
    </source>
</evidence>
<dbReference type="AlphaFoldDB" id="A0A922L4V6"/>
<organism evidence="1 2">
    <name type="scientific">Dermatophagoides farinae</name>
    <name type="common">American house dust mite</name>
    <dbReference type="NCBI Taxonomy" id="6954"/>
    <lineage>
        <taxon>Eukaryota</taxon>
        <taxon>Metazoa</taxon>
        <taxon>Ecdysozoa</taxon>
        <taxon>Arthropoda</taxon>
        <taxon>Chelicerata</taxon>
        <taxon>Arachnida</taxon>
        <taxon>Acari</taxon>
        <taxon>Acariformes</taxon>
        <taxon>Sarcoptiformes</taxon>
        <taxon>Astigmata</taxon>
        <taxon>Psoroptidia</taxon>
        <taxon>Analgoidea</taxon>
        <taxon>Pyroglyphidae</taxon>
        <taxon>Dermatophagoidinae</taxon>
        <taxon>Dermatophagoides</taxon>
    </lineage>
</organism>
<protein>
    <submittedName>
        <fullName evidence="1">Uncharacterized protein</fullName>
    </submittedName>
</protein>
<dbReference type="EMBL" id="ASGP02000002">
    <property type="protein sequence ID" value="KAH9520481.1"/>
    <property type="molecule type" value="Genomic_DNA"/>
</dbReference>
<name>A0A922L4V6_DERFA</name>
<accession>A0A922L4V6</accession>
<comment type="caution">
    <text evidence="1">The sequence shown here is derived from an EMBL/GenBank/DDBJ whole genome shotgun (WGS) entry which is preliminary data.</text>
</comment>
<proteinExistence type="predicted"/>